<dbReference type="SMART" id="SM00710">
    <property type="entry name" value="PbH1"/>
    <property type="match status" value="9"/>
</dbReference>
<dbReference type="InterPro" id="IPR014756">
    <property type="entry name" value="Ig_E-set"/>
</dbReference>
<feature type="domain" description="BIG2" evidence="2">
    <location>
        <begin position="1532"/>
        <end position="1622"/>
    </location>
</feature>
<dbReference type="PANTHER" id="PTHR36453">
    <property type="entry name" value="SECRETED PROTEIN-RELATED"/>
    <property type="match status" value="1"/>
</dbReference>
<dbReference type="SUPFAM" id="SSF51126">
    <property type="entry name" value="Pectin lyase-like"/>
    <property type="match status" value="2"/>
</dbReference>
<feature type="domain" description="BIG2" evidence="2">
    <location>
        <begin position="893"/>
        <end position="980"/>
    </location>
</feature>
<feature type="signal peptide" evidence="1">
    <location>
        <begin position="1"/>
        <end position="39"/>
    </location>
</feature>
<feature type="domain" description="BIG2" evidence="2">
    <location>
        <begin position="1176"/>
        <end position="1258"/>
    </location>
</feature>
<comment type="caution">
    <text evidence="3">The sequence shown here is derived from an EMBL/GenBank/DDBJ whole genome shotgun (WGS) entry which is preliminary data.</text>
</comment>
<dbReference type="Pfam" id="PF21231">
    <property type="entry name" value="GH141_M"/>
    <property type="match status" value="1"/>
</dbReference>
<dbReference type="Gene3D" id="3.30.1920.20">
    <property type="match status" value="1"/>
</dbReference>
<dbReference type="Pfam" id="PF02368">
    <property type="entry name" value="Big_2"/>
    <property type="match status" value="4"/>
</dbReference>
<dbReference type="EMBL" id="QMFB01000005">
    <property type="protein sequence ID" value="RAV21151.1"/>
    <property type="molecule type" value="Genomic_DNA"/>
</dbReference>
<sequence>MGVTTMYKSSARIIACWMTFLLMCGILPPTLLFPNAAQAAEQTAFYVSPIDGSDSNPGTLTQPFATIQKAREAVRNVNSSMTGDIAVYLRGGNYYLDSTISLDERDSGSNGYQVVYRNYPGEEPKIYGGKPVAGWQPYQGNIYKVHVGTDWKFYTLIEGEERSVMARYPNQGYQTVKTMDAGSPKTKFGFADGDIPNITNPKDLQVFVWPGGISGTWNWITNTLNVQTLDYINRSVTVNGVASYELGAGTRYYLQGALELLDSPGEFYLDKTAGDLYYWPRGQSLDRVIVPKVQRIFEVKGTAESSLAHDIRFEGLAIMGADAAEALPGDAKHAAVYVENAIRIEVRNNKIHDTGLMGVFLNNYAQDNVIYGNLVYNTGFTGIRMIGPQTLRYINKNNTVENNHIYNTGILQGDGAGITMNLSGDNRIVHNRIHDNPRFAISFGTGWYSAFLGKTIDGVLVTNNNLSDFLHARNNLVAYNELFDAMKDSQDGGVIYTAGTGPGNVIRNNRLHDNNIGIHFGMGIYLDTNSDQVKVADNIIDNNQWNGAGIFSTAIMVSGFNDIVENNIVADNNIASSGSAITPYNANQKLTVARNIVFNNDQNEGSLYSFNSWNDSVFASTDYNLFYNDSGKYTIKGWPIDSQYSVWRSTRYDRHSITENPQFMSPQTGDYRLRYDSPAYAQGIRDIDFAGIGLLPDFRFGDAAETLDRLFVKSGASATTANVTTGGQAQLEVSGRTVNGAAADLSAASVTYTSDHPEIAAVNSQGTITGVSPGVAQITIAASKNGTTTTTGFDVIVDDSFQEVTLHADKTALLANETLPLRLMARSLFGQYYDVSELDISYGSSDEAIASVDGQGVVTAHNVGNVQINATMTKDGVTKQGSISIDVRDTVMDTISVRLADRNEAIGFMDKGESLPLTVRGTLSNGQPVDLSASSVIYESGNPDVATVSPSGIVTGVAEGKANIVVKVTYEGIAVEAIFPVAVLINDQAEAPWQIMRYGTAQGYVTGSETEFTMLSSGKDVWGKTDDFTYVYQEAALPDASYGFSMTATVHAVERTNASAAAGIMIRDSAAPDSKNVMLRVTPSGGLLNTYRENDGGDSKFKGGKTLPFPVDIKLTREGDVFTSYYKENGVWVKYHEINTVMMDNQMLAGTGVFSVTDNPTIAKVGQVTFAADKLPFTKLMVSANPPGQTSVAAGGSIQLSLAGIAGERTPIDLSGVPISFESSNPAVATVDSSGLVRGVSDGPVTVTATATVDGVTVSGRIALAVWTPKLAQVDLSGSVTGMRVGQSHKLAVIAKLENGEDAGAVSVAYASSNTGIAEVNAEGLVTAKANGLATITADVTLNGITKRKAIAVVVNNGAVFSDSFEQGLAKWQVHAGTPNVSASGPKRSGAYGFKLDQDVEALYAAMPQLTKGVVEAWFYDSGAAGIMGVVALQKDFMAGVISSSSATNYSVRIGNNYTLAGAREAGWHQVVYDLASATGKVNIYVDGEFVKQAALNGFTQFWIMDIWAGKTSNLIFDDITVYRTDGQPADRLENVTLATANSWLLLGGTTDVSLTGTMTGGQTADLNQAVTTFTSSNPEVASVASSQTASGAVYGKLTALQEGVTEVRAAVTLNGETVSSNAATVIVDQTPPVTDAQVDGIENGGWYTNGATLMLSAADIVSGVDRTEYSLDNGSSWNVYSSPITFDQDGSYTISYRSKDRAGNVETERTIAFRIDMTAPTASVAYSVTTPTNRPVVATITPSEPVTITNNGGSNSYTFLANGSFTFTFVDEAGNTGTATAIVNNIATSAGGVPGKPSLSDDNGHDTGIMDGDYKVTMNLWWGNNGTIYNLYENDVRIDTQMLTDSSPSAQSTVTSITYRMNGTYRYVAELVNAFGTTRSDVLTVRVTDAAPAKPVLSHDNWDGDGSFQVSMNMWWGTNGSMYRLYENGVLIDTQMLTDRTPQAQSAVTSIHGKQAGVYEYRCELVNNAGTVSSETMIVAVN</sequence>
<dbReference type="InterPro" id="IPR048482">
    <property type="entry name" value="GH141_ins"/>
</dbReference>
<keyword evidence="1" id="KW-0732">Signal</keyword>
<feature type="domain" description="BIG2" evidence="2">
    <location>
        <begin position="718"/>
        <end position="792"/>
    </location>
</feature>
<feature type="domain" description="BIG2" evidence="2">
    <location>
        <begin position="1270"/>
        <end position="1352"/>
    </location>
</feature>
<dbReference type="PANTHER" id="PTHR36453:SF1">
    <property type="entry name" value="RIGHT HANDED BETA HELIX DOMAIN-CONTAINING PROTEIN"/>
    <property type="match status" value="1"/>
</dbReference>
<dbReference type="InterPro" id="IPR013783">
    <property type="entry name" value="Ig-like_fold"/>
</dbReference>
<dbReference type="InterPro" id="IPR058094">
    <property type="entry name" value="Ig-like_OmpL47-like"/>
</dbReference>
<dbReference type="InterPro" id="IPR008964">
    <property type="entry name" value="Invasin/intimin_cell_adhesion"/>
</dbReference>
<feature type="chain" id="PRO_5016342756" description="BIG2 domain-containing protein" evidence="1">
    <location>
        <begin position="40"/>
        <end position="1983"/>
    </location>
</feature>
<dbReference type="SMART" id="SM00635">
    <property type="entry name" value="BID_2"/>
    <property type="match status" value="6"/>
</dbReference>
<evidence type="ECO:0000256" key="1">
    <source>
        <dbReference type="SAM" id="SignalP"/>
    </source>
</evidence>
<dbReference type="GO" id="GO:0006032">
    <property type="term" value="P:chitin catabolic process"/>
    <property type="evidence" value="ECO:0007669"/>
    <property type="project" value="InterPro"/>
</dbReference>
<feature type="domain" description="BIG2" evidence="2">
    <location>
        <begin position="800"/>
        <end position="879"/>
    </location>
</feature>
<dbReference type="SUPFAM" id="SSF81296">
    <property type="entry name" value="E set domains"/>
    <property type="match status" value="2"/>
</dbReference>
<protein>
    <recommendedName>
        <fullName evidence="2">BIG2 domain-containing protein</fullName>
    </recommendedName>
</protein>
<keyword evidence="4" id="KW-1185">Reference proteome</keyword>
<reference evidence="3 4" key="1">
    <citation type="journal article" date="2009" name="Int. J. Syst. Evol. Microbiol.">
        <title>Paenibacillus contaminans sp. nov., isolated from a contaminated laboratory plate.</title>
        <authorList>
            <person name="Chou J.H."/>
            <person name="Lee J.H."/>
            <person name="Lin M.C."/>
            <person name="Chang P.S."/>
            <person name="Arun A.B."/>
            <person name="Young C.C."/>
            <person name="Chen W.M."/>
        </authorList>
    </citation>
    <scope>NUCLEOTIDE SEQUENCE [LARGE SCALE GENOMIC DNA]</scope>
    <source>
        <strain evidence="3 4">CKOBP-6</strain>
    </source>
</reference>
<dbReference type="InterPro" id="IPR039448">
    <property type="entry name" value="Beta_helix"/>
</dbReference>
<evidence type="ECO:0000259" key="2">
    <source>
        <dbReference type="SMART" id="SM00635"/>
    </source>
</evidence>
<dbReference type="Gene3D" id="2.160.20.10">
    <property type="entry name" value="Single-stranded right-handed beta-helix, Pectin lyase-like"/>
    <property type="match status" value="3"/>
</dbReference>
<dbReference type="Proteomes" id="UP000250369">
    <property type="component" value="Unassembled WGS sequence"/>
</dbReference>
<gene>
    <name evidence="3" type="ORF">DQG23_10820</name>
</gene>
<evidence type="ECO:0000313" key="3">
    <source>
        <dbReference type="EMBL" id="RAV21151.1"/>
    </source>
</evidence>
<dbReference type="InterPro" id="IPR012334">
    <property type="entry name" value="Pectin_lyas_fold"/>
</dbReference>
<evidence type="ECO:0000313" key="4">
    <source>
        <dbReference type="Proteomes" id="UP000250369"/>
    </source>
</evidence>
<proteinExistence type="predicted"/>
<dbReference type="Gene3D" id="2.60.40.1080">
    <property type="match status" value="6"/>
</dbReference>
<dbReference type="Pfam" id="PF13229">
    <property type="entry name" value="Beta_helix"/>
    <property type="match status" value="1"/>
</dbReference>
<accession>A0A329MMI3</accession>
<dbReference type="InterPro" id="IPR006626">
    <property type="entry name" value="PbH1"/>
</dbReference>
<dbReference type="InterPro" id="IPR011050">
    <property type="entry name" value="Pectin_lyase_fold/virulence"/>
</dbReference>
<dbReference type="GO" id="GO:0004568">
    <property type="term" value="F:chitinase activity"/>
    <property type="evidence" value="ECO:0007669"/>
    <property type="project" value="InterPro"/>
</dbReference>
<dbReference type="NCBIfam" id="NF047446">
    <property type="entry name" value="barrel_OmpL47"/>
    <property type="match status" value="1"/>
</dbReference>
<dbReference type="Gene3D" id="2.60.120.200">
    <property type="match status" value="1"/>
</dbReference>
<dbReference type="InterPro" id="IPR003343">
    <property type="entry name" value="Big_2"/>
</dbReference>
<dbReference type="SUPFAM" id="SSF49373">
    <property type="entry name" value="Invasin/intimin cell-adhesion fragments"/>
    <property type="match status" value="5"/>
</dbReference>
<organism evidence="3 4">
    <name type="scientific">Paenibacillus contaminans</name>
    <dbReference type="NCBI Taxonomy" id="450362"/>
    <lineage>
        <taxon>Bacteria</taxon>
        <taxon>Bacillati</taxon>
        <taxon>Bacillota</taxon>
        <taxon>Bacilli</taxon>
        <taxon>Bacillales</taxon>
        <taxon>Paenibacillaceae</taxon>
        <taxon>Paenibacillus</taxon>
    </lineage>
</organism>
<name>A0A329MMI3_9BACL</name>
<dbReference type="Gene3D" id="2.60.40.10">
    <property type="entry name" value="Immunoglobulins"/>
    <property type="match status" value="2"/>
</dbReference>